<evidence type="ECO:0000313" key="3">
    <source>
        <dbReference type="EMBL" id="CAD8205197.1"/>
    </source>
</evidence>
<evidence type="ECO:0000259" key="2">
    <source>
        <dbReference type="Pfam" id="PF09458"/>
    </source>
</evidence>
<dbReference type="Proteomes" id="UP000683925">
    <property type="component" value="Unassembled WGS sequence"/>
</dbReference>
<dbReference type="OrthoDB" id="309745at2759"/>
<evidence type="ECO:0000313" key="4">
    <source>
        <dbReference type="Proteomes" id="UP000683925"/>
    </source>
</evidence>
<feature type="domain" description="H-type lectin" evidence="2">
    <location>
        <begin position="42"/>
        <end position="102"/>
    </location>
</feature>
<gene>
    <name evidence="3" type="ORF">POCTA_138.1.T1350005</name>
</gene>
<sequence>MAKIILFSFFILVQSYITIDSGSYIDLNYTLGFNCLNNYQTTRTITFSNTFQNIPQVFMYQYQFDIPNQQTEYQFSITNFQFFVKCTKAAQVWSLRHEWLAIDDKRVQVINCFNLNPPQDKVFNHQLLNVDTAIIGLTSIAYIGQIDFQLSITQITVNSISVAITKVTGKFQNLVQIGYQILLVSSRDIINNGLVTFQPDYTSAAMNLEQNKWLILPIQGIQYSYAGQLTLRMQKNIVASTVTFSFTKWQSDSPLFRIQSVWLSQLFAVNQALQCKTLRISQKLDYSQCNRPQFEIQILQSNLIYDTIGQFTTTFFKPITNIDFVLLVNCITGKHVVSQFNKCNACPTQKYYQFNHYCHSQINLISYFPRFTQLDQVNQEFTITITSSSCQVKQILYNQIETEYIILNIQIQ</sequence>
<accession>A0A8S1XW54</accession>
<dbReference type="InterPro" id="IPR019019">
    <property type="entry name" value="H-type_lectin_domain"/>
</dbReference>
<name>A0A8S1XW54_PAROT</name>
<feature type="signal peptide" evidence="1">
    <location>
        <begin position="1"/>
        <end position="15"/>
    </location>
</feature>
<protein>
    <recommendedName>
        <fullName evidence="2">H-type lectin domain-containing protein</fullName>
    </recommendedName>
</protein>
<dbReference type="GO" id="GO:0030246">
    <property type="term" value="F:carbohydrate binding"/>
    <property type="evidence" value="ECO:0007669"/>
    <property type="project" value="InterPro"/>
</dbReference>
<feature type="chain" id="PRO_5035750133" description="H-type lectin domain-containing protein" evidence="1">
    <location>
        <begin position="16"/>
        <end position="412"/>
    </location>
</feature>
<dbReference type="Pfam" id="PF09458">
    <property type="entry name" value="H_lectin"/>
    <property type="match status" value="1"/>
</dbReference>
<dbReference type="EMBL" id="CAJJDP010000136">
    <property type="protein sequence ID" value="CAD8205197.1"/>
    <property type="molecule type" value="Genomic_DNA"/>
</dbReference>
<proteinExistence type="predicted"/>
<dbReference type="GO" id="GO:0007155">
    <property type="term" value="P:cell adhesion"/>
    <property type="evidence" value="ECO:0007669"/>
    <property type="project" value="InterPro"/>
</dbReference>
<dbReference type="AlphaFoldDB" id="A0A8S1XW54"/>
<keyword evidence="1" id="KW-0732">Signal</keyword>
<comment type="caution">
    <text evidence="3">The sequence shown here is derived from an EMBL/GenBank/DDBJ whole genome shotgun (WGS) entry which is preliminary data.</text>
</comment>
<organism evidence="3 4">
    <name type="scientific">Paramecium octaurelia</name>
    <dbReference type="NCBI Taxonomy" id="43137"/>
    <lineage>
        <taxon>Eukaryota</taxon>
        <taxon>Sar</taxon>
        <taxon>Alveolata</taxon>
        <taxon>Ciliophora</taxon>
        <taxon>Intramacronucleata</taxon>
        <taxon>Oligohymenophorea</taxon>
        <taxon>Peniculida</taxon>
        <taxon>Parameciidae</taxon>
        <taxon>Paramecium</taxon>
    </lineage>
</organism>
<evidence type="ECO:0000256" key="1">
    <source>
        <dbReference type="SAM" id="SignalP"/>
    </source>
</evidence>
<keyword evidence="4" id="KW-1185">Reference proteome</keyword>
<reference evidence="3" key="1">
    <citation type="submission" date="2021-01" db="EMBL/GenBank/DDBJ databases">
        <authorList>
            <consortium name="Genoscope - CEA"/>
            <person name="William W."/>
        </authorList>
    </citation>
    <scope>NUCLEOTIDE SEQUENCE</scope>
</reference>